<reference evidence="4 5" key="2">
    <citation type="submission" date="2018-10" db="EMBL/GenBank/DDBJ databases">
        <authorList>
            <consortium name="Pathogen Informatics"/>
        </authorList>
    </citation>
    <scope>NUCLEOTIDE SEQUENCE [LARGE SCALE GENOMIC DNA]</scope>
</reference>
<reference evidence="6" key="1">
    <citation type="submission" date="2017-02" db="UniProtKB">
        <authorList>
            <consortium name="WormBaseParasite"/>
        </authorList>
    </citation>
    <scope>IDENTIFICATION</scope>
</reference>
<dbReference type="PANTHER" id="PTHR21724">
    <property type="entry name" value="SHKT DOMAIN-CONTAINING PROTEIN"/>
    <property type="match status" value="1"/>
</dbReference>
<evidence type="ECO:0000256" key="1">
    <source>
        <dbReference type="PROSITE-ProRule" id="PRU01005"/>
    </source>
</evidence>
<gene>
    <name evidence="4" type="ORF">EVEC_LOCUS7641</name>
</gene>
<name>A0A0N4VC72_ENTVE</name>
<comment type="caution">
    <text evidence="1">Lacks conserved residue(s) required for the propagation of feature annotation.</text>
</comment>
<dbReference type="OrthoDB" id="10658832at2759"/>
<accession>A0A0N4VC72</accession>
<dbReference type="EMBL" id="UXUI01009022">
    <property type="protein sequence ID" value="VDD92890.1"/>
    <property type="molecule type" value="Genomic_DNA"/>
</dbReference>
<organism evidence="6">
    <name type="scientific">Enterobius vermicularis</name>
    <name type="common">Human pinworm</name>
    <dbReference type="NCBI Taxonomy" id="51028"/>
    <lineage>
        <taxon>Eukaryota</taxon>
        <taxon>Metazoa</taxon>
        <taxon>Ecdysozoa</taxon>
        <taxon>Nematoda</taxon>
        <taxon>Chromadorea</taxon>
        <taxon>Rhabditida</taxon>
        <taxon>Spirurina</taxon>
        <taxon>Oxyuridomorpha</taxon>
        <taxon>Oxyuroidea</taxon>
        <taxon>Oxyuridae</taxon>
        <taxon>Enterobius</taxon>
    </lineage>
</organism>
<evidence type="ECO:0000313" key="4">
    <source>
        <dbReference type="EMBL" id="VDD92890.1"/>
    </source>
</evidence>
<dbReference type="AlphaFoldDB" id="A0A0N4VC72"/>
<dbReference type="SMART" id="SM00254">
    <property type="entry name" value="ShKT"/>
    <property type="match status" value="3"/>
</dbReference>
<dbReference type="Gene3D" id="1.10.10.1940">
    <property type="match status" value="1"/>
</dbReference>
<dbReference type="PROSITE" id="PS51670">
    <property type="entry name" value="SHKT"/>
    <property type="match status" value="1"/>
</dbReference>
<evidence type="ECO:0000259" key="3">
    <source>
        <dbReference type="PROSITE" id="PS51670"/>
    </source>
</evidence>
<feature type="domain" description="ShKT" evidence="3">
    <location>
        <begin position="175"/>
        <end position="211"/>
    </location>
</feature>
<evidence type="ECO:0000313" key="5">
    <source>
        <dbReference type="Proteomes" id="UP000274131"/>
    </source>
</evidence>
<keyword evidence="5" id="KW-1185">Reference proteome</keyword>
<dbReference type="WBParaSite" id="EVEC_0000815701-mRNA-1">
    <property type="protein sequence ID" value="EVEC_0000815701-mRNA-1"/>
    <property type="gene ID" value="EVEC_0000815701"/>
</dbReference>
<sequence>MSSNLARHTVWIAVSVTECFHELPFQSFLIKLRFKTGASGESSAAQPNAFRDATEESTQRNTEASAENTQLYLCCFLRRISNTVCCSSLVVTISKTSSGDCNDVLQTCVTAKSYCYDLAYLNLMKQQCRKTCKFCPETCNDTNTKCANSLSYCHDPFYGDLMGNTWRRSCKFCGGTSEDELTNCAQNKQLCFNLAYKKLMNIKCLKTCRVC</sequence>
<proteinExistence type="predicted"/>
<evidence type="ECO:0000256" key="2">
    <source>
        <dbReference type="SAM" id="MobiDB-lite"/>
    </source>
</evidence>
<dbReference type="InterPro" id="IPR003582">
    <property type="entry name" value="ShKT_dom"/>
</dbReference>
<dbReference type="PANTHER" id="PTHR21724:SF109">
    <property type="entry name" value="SHKT DOMAIN-CONTAINING PROTEIN"/>
    <property type="match status" value="1"/>
</dbReference>
<feature type="region of interest" description="Disordered" evidence="2">
    <location>
        <begin position="40"/>
        <end position="62"/>
    </location>
</feature>
<evidence type="ECO:0000313" key="6">
    <source>
        <dbReference type="WBParaSite" id="EVEC_0000815701-mRNA-1"/>
    </source>
</evidence>
<dbReference type="Pfam" id="PF01549">
    <property type="entry name" value="ShK"/>
    <property type="match status" value="3"/>
</dbReference>
<protein>
    <submittedName>
        <fullName evidence="6">ShKT domain-containing protein</fullName>
    </submittedName>
</protein>
<dbReference type="Gene3D" id="1.10.10.1870">
    <property type="entry name" value="ShTK domain-like"/>
    <property type="match status" value="1"/>
</dbReference>
<dbReference type="Proteomes" id="UP000274131">
    <property type="component" value="Unassembled WGS sequence"/>
</dbReference>